<dbReference type="AlphaFoldDB" id="A0A917RUT8"/>
<organism evidence="2 3">
    <name type="scientific">Nocardia jinanensis</name>
    <dbReference type="NCBI Taxonomy" id="382504"/>
    <lineage>
        <taxon>Bacteria</taxon>
        <taxon>Bacillati</taxon>
        <taxon>Actinomycetota</taxon>
        <taxon>Actinomycetes</taxon>
        <taxon>Mycobacteriales</taxon>
        <taxon>Nocardiaceae</taxon>
        <taxon>Nocardia</taxon>
    </lineage>
</organism>
<evidence type="ECO:0000313" key="3">
    <source>
        <dbReference type="Proteomes" id="UP000638263"/>
    </source>
</evidence>
<name>A0A917RUT8_9NOCA</name>
<sequence>MHNGTKIRRYSTKREGNPPGSAEKFGGEHHSGPRRVIHPVVLLRSAAWVYATDYRGVRPKGE</sequence>
<reference evidence="2" key="2">
    <citation type="submission" date="2020-09" db="EMBL/GenBank/DDBJ databases">
        <authorList>
            <person name="Sun Q."/>
            <person name="Zhou Y."/>
        </authorList>
    </citation>
    <scope>NUCLEOTIDE SEQUENCE</scope>
    <source>
        <strain evidence="2">CGMCC 4.3508</strain>
    </source>
</reference>
<dbReference type="EMBL" id="BMMH01000013">
    <property type="protein sequence ID" value="GGL31751.1"/>
    <property type="molecule type" value="Genomic_DNA"/>
</dbReference>
<protein>
    <submittedName>
        <fullName evidence="2">Uncharacterized protein</fullName>
    </submittedName>
</protein>
<dbReference type="Proteomes" id="UP000638263">
    <property type="component" value="Unassembled WGS sequence"/>
</dbReference>
<feature type="compositionally biased region" description="Basic residues" evidence="1">
    <location>
        <begin position="1"/>
        <end position="11"/>
    </location>
</feature>
<feature type="region of interest" description="Disordered" evidence="1">
    <location>
        <begin position="1"/>
        <end position="33"/>
    </location>
</feature>
<proteinExistence type="predicted"/>
<accession>A0A917RUT8</accession>
<reference evidence="2" key="1">
    <citation type="journal article" date="2014" name="Int. J. Syst. Evol. Microbiol.">
        <title>Complete genome sequence of Corynebacterium casei LMG S-19264T (=DSM 44701T), isolated from a smear-ripened cheese.</title>
        <authorList>
            <consortium name="US DOE Joint Genome Institute (JGI-PGF)"/>
            <person name="Walter F."/>
            <person name="Albersmeier A."/>
            <person name="Kalinowski J."/>
            <person name="Ruckert C."/>
        </authorList>
    </citation>
    <scope>NUCLEOTIDE SEQUENCE</scope>
    <source>
        <strain evidence="2">CGMCC 4.3508</strain>
    </source>
</reference>
<evidence type="ECO:0000256" key="1">
    <source>
        <dbReference type="SAM" id="MobiDB-lite"/>
    </source>
</evidence>
<gene>
    <name evidence="2" type="ORF">GCM10011588_53050</name>
</gene>
<comment type="caution">
    <text evidence="2">The sequence shown here is derived from an EMBL/GenBank/DDBJ whole genome shotgun (WGS) entry which is preliminary data.</text>
</comment>
<evidence type="ECO:0000313" key="2">
    <source>
        <dbReference type="EMBL" id="GGL31751.1"/>
    </source>
</evidence>
<keyword evidence="3" id="KW-1185">Reference proteome</keyword>